<protein>
    <recommendedName>
        <fullName evidence="4">Exonuclease domain-containing protein</fullName>
    </recommendedName>
</protein>
<dbReference type="Pfam" id="PF00929">
    <property type="entry name" value="RNase_T"/>
    <property type="match status" value="1"/>
</dbReference>
<dbReference type="Gene3D" id="1.25.40.10">
    <property type="entry name" value="Tetratricopeptide repeat domain"/>
    <property type="match status" value="4"/>
</dbReference>
<dbReference type="CDD" id="cd06127">
    <property type="entry name" value="DEDDh"/>
    <property type="match status" value="1"/>
</dbReference>
<dbReference type="AlphaFoldDB" id="B9F7W0"/>
<dbReference type="Pfam" id="PF20431">
    <property type="entry name" value="E_motif"/>
    <property type="match status" value="1"/>
</dbReference>
<dbReference type="GO" id="GO:0008270">
    <property type="term" value="F:zinc ion binding"/>
    <property type="evidence" value="ECO:0007669"/>
    <property type="project" value="InterPro"/>
</dbReference>
<dbReference type="Proteomes" id="UP000007752">
    <property type="component" value="Chromosome 3"/>
</dbReference>
<dbReference type="InterPro" id="IPR013520">
    <property type="entry name" value="Ribonucl_H"/>
</dbReference>
<dbReference type="PANTHER" id="PTHR47926">
    <property type="entry name" value="PENTATRICOPEPTIDE REPEAT-CONTAINING PROTEIN"/>
    <property type="match status" value="1"/>
</dbReference>
<gene>
    <name evidence="5" type="ORF">OsJ_10524</name>
</gene>
<dbReference type="InterPro" id="IPR011990">
    <property type="entry name" value="TPR-like_helical_dom_sf"/>
</dbReference>
<dbReference type="EMBL" id="CM000140">
    <property type="protein sequence ID" value="EEE58895.1"/>
    <property type="molecule type" value="Genomic_DNA"/>
</dbReference>
<accession>B9F7W0</accession>
<evidence type="ECO:0000256" key="3">
    <source>
        <dbReference type="PROSITE-ProRule" id="PRU00708"/>
    </source>
</evidence>
<dbReference type="Pfam" id="PF14432">
    <property type="entry name" value="DYW_deaminase"/>
    <property type="match status" value="1"/>
</dbReference>
<dbReference type="InterPro" id="IPR012337">
    <property type="entry name" value="RNaseH-like_sf"/>
</dbReference>
<keyword evidence="2" id="KW-0809">Transit peptide</keyword>
<dbReference type="FunFam" id="3.30.420.10:FF:000081">
    <property type="entry name" value="Exonuclease DPD1 chloroplastic/mitochondrial"/>
    <property type="match status" value="1"/>
</dbReference>
<dbReference type="InterPro" id="IPR032867">
    <property type="entry name" value="DYW_dom"/>
</dbReference>
<feature type="repeat" description="PPR" evidence="3">
    <location>
        <begin position="350"/>
        <end position="384"/>
    </location>
</feature>
<evidence type="ECO:0000313" key="5">
    <source>
        <dbReference type="EMBL" id="EEE58895.1"/>
    </source>
</evidence>
<dbReference type="Gene3D" id="3.30.420.10">
    <property type="entry name" value="Ribonuclease H-like superfamily/Ribonuclease H"/>
    <property type="match status" value="1"/>
</dbReference>
<evidence type="ECO:0000256" key="2">
    <source>
        <dbReference type="ARBA" id="ARBA00022946"/>
    </source>
</evidence>
<name>B9F7W0_ORYSJ</name>
<dbReference type="PANTHER" id="PTHR47926:SF360">
    <property type="entry name" value="PENTATRICOPEPTIDE REPEAT-CONTAINING PROTEIN"/>
    <property type="match status" value="1"/>
</dbReference>
<dbReference type="GO" id="GO:0003723">
    <property type="term" value="F:RNA binding"/>
    <property type="evidence" value="ECO:0007669"/>
    <property type="project" value="InterPro"/>
</dbReference>
<dbReference type="InterPro" id="IPR036397">
    <property type="entry name" value="RNaseH_sf"/>
</dbReference>
<feature type="repeat" description="PPR" evidence="3">
    <location>
        <begin position="385"/>
        <end position="415"/>
    </location>
</feature>
<dbReference type="SMART" id="SM00479">
    <property type="entry name" value="EXOIII"/>
    <property type="match status" value="1"/>
</dbReference>
<dbReference type="NCBIfam" id="TIGR00756">
    <property type="entry name" value="PPR"/>
    <property type="match status" value="3"/>
</dbReference>
<feature type="repeat" description="PPR" evidence="3">
    <location>
        <begin position="249"/>
        <end position="283"/>
    </location>
</feature>
<dbReference type="Pfam" id="PF13041">
    <property type="entry name" value="PPR_2"/>
    <property type="match status" value="2"/>
</dbReference>
<dbReference type="FunFam" id="1.25.40.10:FF:000242">
    <property type="entry name" value="Pentatricopeptide repeat-containing protein"/>
    <property type="match status" value="1"/>
</dbReference>
<dbReference type="InterPro" id="IPR046960">
    <property type="entry name" value="PPR_At4g14850-like_plant"/>
</dbReference>
<feature type="domain" description="Exonuclease" evidence="4">
    <location>
        <begin position="700"/>
        <end position="879"/>
    </location>
</feature>
<proteinExistence type="predicted"/>
<reference evidence="5" key="1">
    <citation type="journal article" date="2005" name="PLoS Biol.">
        <title>The genomes of Oryza sativa: a history of duplications.</title>
        <authorList>
            <person name="Yu J."/>
            <person name="Wang J."/>
            <person name="Lin W."/>
            <person name="Li S."/>
            <person name="Li H."/>
            <person name="Zhou J."/>
            <person name="Ni P."/>
            <person name="Dong W."/>
            <person name="Hu S."/>
            <person name="Zeng C."/>
            <person name="Zhang J."/>
            <person name="Zhang Y."/>
            <person name="Li R."/>
            <person name="Xu Z."/>
            <person name="Li S."/>
            <person name="Li X."/>
            <person name="Zheng H."/>
            <person name="Cong L."/>
            <person name="Lin L."/>
            <person name="Yin J."/>
            <person name="Geng J."/>
            <person name="Li G."/>
            <person name="Shi J."/>
            <person name="Liu J."/>
            <person name="Lv H."/>
            <person name="Li J."/>
            <person name="Wang J."/>
            <person name="Deng Y."/>
            <person name="Ran L."/>
            <person name="Shi X."/>
            <person name="Wang X."/>
            <person name="Wu Q."/>
            <person name="Li C."/>
            <person name="Ren X."/>
            <person name="Wang J."/>
            <person name="Wang X."/>
            <person name="Li D."/>
            <person name="Liu D."/>
            <person name="Zhang X."/>
            <person name="Ji Z."/>
            <person name="Zhao W."/>
            <person name="Sun Y."/>
            <person name="Zhang Z."/>
            <person name="Bao J."/>
            <person name="Han Y."/>
            <person name="Dong L."/>
            <person name="Ji J."/>
            <person name="Chen P."/>
            <person name="Wu S."/>
            <person name="Liu J."/>
            <person name="Xiao Y."/>
            <person name="Bu D."/>
            <person name="Tan J."/>
            <person name="Yang L."/>
            <person name="Ye C."/>
            <person name="Zhang J."/>
            <person name="Xu J."/>
            <person name="Zhou Y."/>
            <person name="Yu Y."/>
            <person name="Zhang B."/>
            <person name="Zhuang S."/>
            <person name="Wei H."/>
            <person name="Liu B."/>
            <person name="Lei M."/>
            <person name="Yu H."/>
            <person name="Li Y."/>
            <person name="Xu H."/>
            <person name="Wei S."/>
            <person name="He X."/>
            <person name="Fang L."/>
            <person name="Zhang Z."/>
            <person name="Zhang Y."/>
            <person name="Huang X."/>
            <person name="Su Z."/>
            <person name="Tong W."/>
            <person name="Li J."/>
            <person name="Tong Z."/>
            <person name="Li S."/>
            <person name="Ye J."/>
            <person name="Wang L."/>
            <person name="Fang L."/>
            <person name="Lei T."/>
            <person name="Chen C."/>
            <person name="Chen H."/>
            <person name="Xu Z."/>
            <person name="Li H."/>
            <person name="Huang H."/>
            <person name="Zhang F."/>
            <person name="Xu H."/>
            <person name="Li N."/>
            <person name="Zhao C."/>
            <person name="Li S."/>
            <person name="Dong L."/>
            <person name="Huang Y."/>
            <person name="Li L."/>
            <person name="Xi Y."/>
            <person name="Qi Q."/>
            <person name="Li W."/>
            <person name="Zhang B."/>
            <person name="Hu W."/>
            <person name="Zhang Y."/>
            <person name="Tian X."/>
            <person name="Jiao Y."/>
            <person name="Liang X."/>
            <person name="Jin J."/>
            <person name="Gao L."/>
            <person name="Zheng W."/>
            <person name="Hao B."/>
            <person name="Liu S."/>
            <person name="Wang W."/>
            <person name="Yuan L."/>
            <person name="Cao M."/>
            <person name="McDermott J."/>
            <person name="Samudrala R."/>
            <person name="Wang J."/>
            <person name="Wong G.K."/>
            <person name="Yang H."/>
        </authorList>
    </citation>
    <scope>NUCLEOTIDE SEQUENCE [LARGE SCALE GENOMIC DNA]</scope>
</reference>
<dbReference type="GO" id="GO:0009451">
    <property type="term" value="P:RNA modification"/>
    <property type="evidence" value="ECO:0007669"/>
    <property type="project" value="InterPro"/>
</dbReference>
<dbReference type="InterPro" id="IPR046848">
    <property type="entry name" value="E_motif"/>
</dbReference>
<evidence type="ECO:0000256" key="1">
    <source>
        <dbReference type="ARBA" id="ARBA00022737"/>
    </source>
</evidence>
<organism evidence="5">
    <name type="scientific">Oryza sativa subsp. japonica</name>
    <name type="common">Rice</name>
    <dbReference type="NCBI Taxonomy" id="39947"/>
    <lineage>
        <taxon>Eukaryota</taxon>
        <taxon>Viridiplantae</taxon>
        <taxon>Streptophyta</taxon>
        <taxon>Embryophyta</taxon>
        <taxon>Tracheophyta</taxon>
        <taxon>Spermatophyta</taxon>
        <taxon>Magnoliopsida</taxon>
        <taxon>Liliopsida</taxon>
        <taxon>Poales</taxon>
        <taxon>Poaceae</taxon>
        <taxon>BOP clade</taxon>
        <taxon>Oryzoideae</taxon>
        <taxon>Oryzeae</taxon>
        <taxon>Oryzinae</taxon>
        <taxon>Oryza</taxon>
        <taxon>Oryza sativa</taxon>
    </lineage>
</organism>
<reference evidence="5" key="2">
    <citation type="submission" date="2008-12" db="EMBL/GenBank/DDBJ databases">
        <title>Improved gene annotation of the rice (Oryza sativa) genomes.</title>
        <authorList>
            <person name="Wang J."/>
            <person name="Li R."/>
            <person name="Fan W."/>
            <person name="Huang Q."/>
            <person name="Zhang J."/>
            <person name="Zhou Y."/>
            <person name="Hu Y."/>
            <person name="Zi S."/>
            <person name="Li J."/>
            <person name="Ni P."/>
            <person name="Zheng H."/>
            <person name="Zhang Y."/>
            <person name="Zhao M."/>
            <person name="Hao Q."/>
            <person name="McDermott J."/>
            <person name="Samudrala R."/>
            <person name="Kristiansen K."/>
            <person name="Wong G.K.-S."/>
        </authorList>
    </citation>
    <scope>NUCLEOTIDE SEQUENCE</scope>
</reference>
<keyword evidence="1" id="KW-0677">Repeat</keyword>
<dbReference type="InterPro" id="IPR002885">
    <property type="entry name" value="PPR_rpt"/>
</dbReference>
<evidence type="ECO:0000259" key="4">
    <source>
        <dbReference type="SMART" id="SM00479"/>
    </source>
</evidence>
<dbReference type="SUPFAM" id="SSF53098">
    <property type="entry name" value="Ribonuclease H-like"/>
    <property type="match status" value="1"/>
</dbReference>
<sequence length="901" mass="101640">MTSSVHPHEVVDGERHLLGHDEVEEVGIDEVGGDGIKWDGSHVAVLAVAEGGDVGSVGHVNGAMSTSMKKHLALPMEWPPHVPFIAMYAVIAFEKLICTMSYTNCLRRYPVRAIFPYTNAILRASLEKGSPEKSLTDYNSMLRFTAFCPDYRTYVLLLKACAKCSNIYAIMEIHSHLVKLGLLSNQRIVTHLFKLYIDHGRVMEACKLFWLMLEWSAEPFYGNLMLMGFLKCGQIDKAYQIFKRMPVKDLVSWNSMIAGTARNSCLKDAMNIFSKLVNSGLVPDGFSFSSVLSACAQAGARCYGMWVHQLMAELGLEMNHILSSSLVDMYAKCGRIDVAIGIFMTIKRNHVSVWNTMIGGLAAHGLGSDAVMFFREMESEGLVPDGVTFVALLTACSHSGMVEEARQYFEAMTTKYSITPRIEHYGAMVDTLSRAGLLDEAYDLVKTMNVKPDAVIWRALLSACCRYRQTKLGEITVKEIAFQGSGDYTLLSNIYSSANRWEDSEEVWKERKKKGIRKSKGLSWVELGRSTHEFKAGDRSHPDTDGIYKVLHRLSNKAKSEGYIPLTELVSKDVSEEEREENLTVHSEKLAVAYSILKTMPRTEIMVSKNLQTCSDCHEWMKIVSKNRGNKTRPISTTILARSTRKESKQSFKTSRHLHSESVESSIEVLKQSDLEHLKSLQCYNIPQKVSGVKTDWPATILVFDIETTGFSRRYERIIEFAVRDLMGGKNSTIQTLINPEREIKNAYVHGISSSMVCKPDIPRFREFIPLLLQYVLSRQMADKPVLWVAHNGRSFDVPFLMYEFQRSKIEMPGDWLFVDTLPIARQLIGSDGEKLKSVSLDNLREHYKIPLAGSAHRAMQDVITLCYVLQKLTFELKLTVPQLLERSFRVSDLSIPRPGK</sequence>
<dbReference type="Pfam" id="PF01535">
    <property type="entry name" value="PPR"/>
    <property type="match status" value="3"/>
</dbReference>
<dbReference type="PROSITE" id="PS51375">
    <property type="entry name" value="PPR"/>
    <property type="match status" value="3"/>
</dbReference>